<dbReference type="InterPro" id="IPR057135">
    <property type="entry name" value="At4g27190-like_LRR"/>
</dbReference>
<gene>
    <name evidence="2" type="ORF">TIFTF001_054689</name>
</gene>
<evidence type="ECO:0000259" key="1">
    <source>
        <dbReference type="Pfam" id="PF23247"/>
    </source>
</evidence>
<sequence length="277" mass="31883">MLKYLNLNHTISLDGIPRELISSFAQLQRLNMFFCGLLDNRITEANTVQCGGFSTSEKFQNCTQALFLQRLRSVRLLYMSSLVDLKSLERLMISDCKRLEEIKIDSDYTGRESQEIHLQHSKIVSEICFMSLHAVGVVSCQSLKDLTCLIFAPKLRFHNVSDCRALQEIICLNKLADALEVTEHLEPFMELVDLSLRHLPVLMSVHQRPLSFPHLVKIDVLNCPKLRKLPIGSSITKESKLAINGEESWWNELEWDDEATRDAFLPRYHAVKRSEEH</sequence>
<dbReference type="SUPFAM" id="SSF52058">
    <property type="entry name" value="L domain-like"/>
    <property type="match status" value="1"/>
</dbReference>
<organism evidence="2 3">
    <name type="scientific">Ficus carica</name>
    <name type="common">Common fig</name>
    <dbReference type="NCBI Taxonomy" id="3494"/>
    <lineage>
        <taxon>Eukaryota</taxon>
        <taxon>Viridiplantae</taxon>
        <taxon>Streptophyta</taxon>
        <taxon>Embryophyta</taxon>
        <taxon>Tracheophyta</taxon>
        <taxon>Spermatophyta</taxon>
        <taxon>Magnoliopsida</taxon>
        <taxon>eudicotyledons</taxon>
        <taxon>Gunneridae</taxon>
        <taxon>Pentapetalae</taxon>
        <taxon>rosids</taxon>
        <taxon>fabids</taxon>
        <taxon>Rosales</taxon>
        <taxon>Moraceae</taxon>
        <taxon>Ficeae</taxon>
        <taxon>Ficus</taxon>
    </lineage>
</organism>
<dbReference type="AlphaFoldDB" id="A0AA88ECZ6"/>
<accession>A0AA88ECZ6</accession>
<comment type="caution">
    <text evidence="2">The sequence shown here is derived from an EMBL/GenBank/DDBJ whole genome shotgun (WGS) entry which is preliminary data.</text>
</comment>
<reference evidence="2" key="1">
    <citation type="submission" date="2023-07" db="EMBL/GenBank/DDBJ databases">
        <title>draft genome sequence of fig (Ficus carica).</title>
        <authorList>
            <person name="Takahashi T."/>
            <person name="Nishimura K."/>
        </authorList>
    </citation>
    <scope>NUCLEOTIDE SEQUENCE</scope>
</reference>
<protein>
    <recommendedName>
        <fullName evidence="1">Disease resistance protein At4g27190-like leucine-rich repeats domain-containing protein</fullName>
    </recommendedName>
</protein>
<name>A0AA88ECZ6_FICCA</name>
<proteinExistence type="predicted"/>
<dbReference type="Gene3D" id="3.80.10.10">
    <property type="entry name" value="Ribonuclease Inhibitor"/>
    <property type="match status" value="2"/>
</dbReference>
<dbReference type="Pfam" id="PF23247">
    <property type="entry name" value="LRR_RPS2"/>
    <property type="match status" value="1"/>
</dbReference>
<keyword evidence="3" id="KW-1185">Reference proteome</keyword>
<dbReference type="InterPro" id="IPR032675">
    <property type="entry name" value="LRR_dom_sf"/>
</dbReference>
<feature type="domain" description="Disease resistance protein At4g27190-like leucine-rich repeats" evidence="1">
    <location>
        <begin position="119"/>
        <end position="229"/>
    </location>
</feature>
<dbReference type="Proteomes" id="UP001187192">
    <property type="component" value="Unassembled WGS sequence"/>
</dbReference>
<evidence type="ECO:0000313" key="3">
    <source>
        <dbReference type="Proteomes" id="UP001187192"/>
    </source>
</evidence>
<dbReference type="EMBL" id="BTGU01015424">
    <property type="protein sequence ID" value="GMN72143.1"/>
    <property type="molecule type" value="Genomic_DNA"/>
</dbReference>
<evidence type="ECO:0000313" key="2">
    <source>
        <dbReference type="EMBL" id="GMN72143.1"/>
    </source>
</evidence>